<dbReference type="Proteomes" id="UP000688137">
    <property type="component" value="Unassembled WGS sequence"/>
</dbReference>
<proteinExistence type="predicted"/>
<sequence>MQNPQTLEQDIIAFINNPTEENTEKIYDYLHKLCGMKYNSLITYKSPKYCDFSGVELEENFIIIDKYYFSPNQISSYYLRNGILDVSIGDLCFTKYGNEESVTIELTWKILKKIYGENLDKLLEEAYEHFNQRTLQPVTFTCQQTGRSGVISEQKTVNGKQVCSEYAAHHKKEQLSEEKRKQVDSSQGFQQGTGNSQYIY</sequence>
<reference evidence="2" key="1">
    <citation type="submission" date="2021-01" db="EMBL/GenBank/DDBJ databases">
        <authorList>
            <consortium name="Genoscope - CEA"/>
            <person name="William W."/>
        </authorList>
    </citation>
    <scope>NUCLEOTIDE SEQUENCE</scope>
</reference>
<feature type="compositionally biased region" description="Basic and acidic residues" evidence="1">
    <location>
        <begin position="173"/>
        <end position="183"/>
    </location>
</feature>
<accession>A0A8S1PLG1</accession>
<gene>
    <name evidence="2" type="ORF">PPRIM_AZ9-3.1.T1210185</name>
</gene>
<organism evidence="2 3">
    <name type="scientific">Paramecium primaurelia</name>
    <dbReference type="NCBI Taxonomy" id="5886"/>
    <lineage>
        <taxon>Eukaryota</taxon>
        <taxon>Sar</taxon>
        <taxon>Alveolata</taxon>
        <taxon>Ciliophora</taxon>
        <taxon>Intramacronucleata</taxon>
        <taxon>Oligohymenophorea</taxon>
        <taxon>Peniculida</taxon>
        <taxon>Parameciidae</taxon>
        <taxon>Paramecium</taxon>
    </lineage>
</organism>
<feature type="region of interest" description="Disordered" evidence="1">
    <location>
        <begin position="173"/>
        <end position="200"/>
    </location>
</feature>
<evidence type="ECO:0000313" key="3">
    <source>
        <dbReference type="Proteomes" id="UP000688137"/>
    </source>
</evidence>
<evidence type="ECO:0000313" key="2">
    <source>
        <dbReference type="EMBL" id="CAD8103711.1"/>
    </source>
</evidence>
<feature type="compositionally biased region" description="Polar residues" evidence="1">
    <location>
        <begin position="184"/>
        <end position="200"/>
    </location>
</feature>
<keyword evidence="3" id="KW-1185">Reference proteome</keyword>
<dbReference type="OMA" id="ANTEKIY"/>
<name>A0A8S1PLG1_PARPR</name>
<comment type="caution">
    <text evidence="2">The sequence shown here is derived from an EMBL/GenBank/DDBJ whole genome shotgun (WGS) entry which is preliminary data.</text>
</comment>
<evidence type="ECO:0000256" key="1">
    <source>
        <dbReference type="SAM" id="MobiDB-lite"/>
    </source>
</evidence>
<protein>
    <submittedName>
        <fullName evidence="2">Uncharacterized protein</fullName>
    </submittedName>
</protein>
<dbReference type="AlphaFoldDB" id="A0A8S1PLG1"/>
<dbReference type="EMBL" id="CAJJDM010000124">
    <property type="protein sequence ID" value="CAD8103711.1"/>
    <property type="molecule type" value="Genomic_DNA"/>
</dbReference>